<evidence type="ECO:0000259" key="1">
    <source>
        <dbReference type="PROSITE" id="PS50943"/>
    </source>
</evidence>
<dbReference type="Proteomes" id="UP000012429">
    <property type="component" value="Unassembled WGS sequence"/>
</dbReference>
<dbReference type="Pfam" id="PF13560">
    <property type="entry name" value="HTH_31"/>
    <property type="match status" value="1"/>
</dbReference>
<dbReference type="InterPro" id="IPR001387">
    <property type="entry name" value="Cro/C1-type_HTH"/>
</dbReference>
<sequence>MLVVPAIILKLAREFLGLSQDEVEAHTHVSRSTIQRVERGRGGVLNSAVELQKFYQNSGIEFLPPTSGAGWGLVNNNAVGDDFRLNKLESVVVRNRSVQKEGR</sequence>
<dbReference type="RefSeq" id="WP_004106951.1">
    <property type="nucleotide sequence ID" value="NZ_AQHN01000001.1"/>
</dbReference>
<organism evidence="2 3">
    <name type="scientific">Rhizobium freirei PRF 81</name>
    <dbReference type="NCBI Taxonomy" id="363754"/>
    <lineage>
        <taxon>Bacteria</taxon>
        <taxon>Pseudomonadati</taxon>
        <taxon>Pseudomonadota</taxon>
        <taxon>Alphaproteobacteria</taxon>
        <taxon>Hyphomicrobiales</taxon>
        <taxon>Rhizobiaceae</taxon>
        <taxon>Rhizobium/Agrobacterium group</taxon>
        <taxon>Rhizobium</taxon>
    </lineage>
</organism>
<dbReference type="GO" id="GO:0003677">
    <property type="term" value="F:DNA binding"/>
    <property type="evidence" value="ECO:0007669"/>
    <property type="project" value="InterPro"/>
</dbReference>
<accession>N6V7L1</accession>
<dbReference type="CDD" id="cd00093">
    <property type="entry name" value="HTH_XRE"/>
    <property type="match status" value="1"/>
</dbReference>
<comment type="caution">
    <text evidence="2">The sequence shown here is derived from an EMBL/GenBank/DDBJ whole genome shotgun (WGS) entry which is preliminary data.</text>
</comment>
<dbReference type="PATRIC" id="fig|363754.4.peg.31"/>
<dbReference type="AlphaFoldDB" id="N6V7L1"/>
<gene>
    <name evidence="2" type="ORF">RHSP_80910</name>
</gene>
<protein>
    <recommendedName>
        <fullName evidence="1">HTH cro/C1-type domain-containing protein</fullName>
    </recommendedName>
</protein>
<dbReference type="EMBL" id="AQHN01000001">
    <property type="protein sequence ID" value="ENN89820.1"/>
    <property type="molecule type" value="Genomic_DNA"/>
</dbReference>
<dbReference type="OrthoDB" id="9794834at2"/>
<dbReference type="SUPFAM" id="SSF47413">
    <property type="entry name" value="lambda repressor-like DNA-binding domains"/>
    <property type="match status" value="1"/>
</dbReference>
<dbReference type="Gene3D" id="1.10.260.40">
    <property type="entry name" value="lambda repressor-like DNA-binding domains"/>
    <property type="match status" value="1"/>
</dbReference>
<reference evidence="2 3" key="1">
    <citation type="journal article" date="2012" name="BMC Genomics">
        <title>Genomic basis of broad host range and environmental adaptability of Rhizobium tropici CIAT 899 and Rhizobium sp. PRF 81 which are used in inoculants for common bean (Phaseolus vulgaris L.).</title>
        <authorList>
            <person name="Ormeno-Orrillo E."/>
            <person name="Menna P."/>
            <person name="Almeida L.G."/>
            <person name="Ollero F.J."/>
            <person name="Nicolas M.F."/>
            <person name="Pains Rodrigues E."/>
            <person name="Shigueyoshi Nakatani A."/>
            <person name="Silva Batista J.S."/>
            <person name="Oliveira Chueire L.M."/>
            <person name="Souza R.C."/>
            <person name="Ribeiro Vasconcelos A.T."/>
            <person name="Megias M."/>
            <person name="Hungria M."/>
            <person name="Martinez-Romero E."/>
        </authorList>
    </citation>
    <scope>NUCLEOTIDE SEQUENCE [LARGE SCALE GENOMIC DNA]</scope>
    <source>
        <strain evidence="2 3">PRF 81</strain>
    </source>
</reference>
<dbReference type="PROSITE" id="PS50943">
    <property type="entry name" value="HTH_CROC1"/>
    <property type="match status" value="1"/>
</dbReference>
<proteinExistence type="predicted"/>
<dbReference type="InterPro" id="IPR010982">
    <property type="entry name" value="Lambda_DNA-bd_dom_sf"/>
</dbReference>
<evidence type="ECO:0000313" key="2">
    <source>
        <dbReference type="EMBL" id="ENN89820.1"/>
    </source>
</evidence>
<evidence type="ECO:0000313" key="3">
    <source>
        <dbReference type="Proteomes" id="UP000012429"/>
    </source>
</evidence>
<dbReference type="SMART" id="SM00530">
    <property type="entry name" value="HTH_XRE"/>
    <property type="match status" value="1"/>
</dbReference>
<feature type="domain" description="HTH cro/C1-type" evidence="1">
    <location>
        <begin position="9"/>
        <end position="62"/>
    </location>
</feature>
<name>N6V7L1_9HYPH</name>
<keyword evidence="3" id="KW-1185">Reference proteome</keyword>